<dbReference type="InterPro" id="IPR015424">
    <property type="entry name" value="PyrdxlP-dep_Trfase"/>
</dbReference>
<dbReference type="GO" id="GO:0008483">
    <property type="term" value="F:transaminase activity"/>
    <property type="evidence" value="ECO:0007669"/>
    <property type="project" value="UniProtKB-KW"/>
</dbReference>
<reference evidence="6 7" key="1">
    <citation type="submission" date="2016-08" db="EMBL/GenBank/DDBJ databases">
        <title>Identification and validation of antigenic proteins from Pajaroellobacter abortibovis using de-novo genome sequence assembly and reverse vaccinology.</title>
        <authorList>
            <person name="Welly B.T."/>
            <person name="Miller M.R."/>
            <person name="Stott J.L."/>
            <person name="Blanchard M.T."/>
            <person name="Islas-Trejo A.D."/>
            <person name="O'Rourke S.M."/>
            <person name="Young A.E."/>
            <person name="Medrano J.F."/>
            <person name="Van Eenennaam A.L."/>
        </authorList>
    </citation>
    <scope>NUCLEOTIDE SEQUENCE [LARGE SCALE GENOMIC DNA]</scope>
    <source>
        <strain evidence="6 7">BTF92-0548A/99-0131</strain>
    </source>
</reference>
<keyword evidence="2" id="KW-0032">Aminotransferase</keyword>
<feature type="domain" description="Aminotransferase class I/classII large" evidence="5">
    <location>
        <begin position="17"/>
        <end position="112"/>
    </location>
</feature>
<evidence type="ECO:0000256" key="2">
    <source>
        <dbReference type="ARBA" id="ARBA00022576"/>
    </source>
</evidence>
<evidence type="ECO:0000313" key="7">
    <source>
        <dbReference type="Proteomes" id="UP000185544"/>
    </source>
</evidence>
<dbReference type="Pfam" id="PF00155">
    <property type="entry name" value="Aminotran_1_2"/>
    <property type="match status" value="1"/>
</dbReference>
<name>A0A1L6MYY5_9BACT</name>
<dbReference type="KEGG" id="pabo:BCY86_08615"/>
<proteinExistence type="predicted"/>
<evidence type="ECO:0000256" key="3">
    <source>
        <dbReference type="ARBA" id="ARBA00022679"/>
    </source>
</evidence>
<dbReference type="InterPro" id="IPR004839">
    <property type="entry name" value="Aminotransferase_I/II_large"/>
</dbReference>
<dbReference type="GO" id="GO:0030170">
    <property type="term" value="F:pyridoxal phosphate binding"/>
    <property type="evidence" value="ECO:0007669"/>
    <property type="project" value="InterPro"/>
</dbReference>
<dbReference type="PANTHER" id="PTHR42885:SF2">
    <property type="entry name" value="HISTIDINOL-PHOSPHATE AMINOTRANSFERASE"/>
    <property type="match status" value="1"/>
</dbReference>
<keyword evidence="7" id="KW-1185">Reference proteome</keyword>
<dbReference type="EMBL" id="CP016908">
    <property type="protein sequence ID" value="APS00732.1"/>
    <property type="molecule type" value="Genomic_DNA"/>
</dbReference>
<dbReference type="SUPFAM" id="SSF53383">
    <property type="entry name" value="PLP-dependent transferases"/>
    <property type="match status" value="1"/>
</dbReference>
<dbReference type="Gene3D" id="3.40.640.10">
    <property type="entry name" value="Type I PLP-dependent aspartate aminotransferase-like (Major domain)"/>
    <property type="match status" value="1"/>
</dbReference>
<accession>A0A1L6MYY5</accession>
<dbReference type="InterPro" id="IPR015421">
    <property type="entry name" value="PyrdxlP-dep_Trfase_major"/>
</dbReference>
<keyword evidence="3" id="KW-0808">Transferase</keyword>
<dbReference type="AlphaFoldDB" id="A0A1L6MYY5"/>
<sequence length="119" mass="12922">MSQIMNVPSDHLLLTQGRGMDEGIELLIRAFCVSSLDAVVTTPPAFGYYSVAAEIAGIQVRSISLQEEEGFTFHPERLLAAWSPSIKVIFLCTPNNPTGNCIPPRVICSLCEALEVRAS</sequence>
<keyword evidence="4" id="KW-0663">Pyridoxal phosphate</keyword>
<evidence type="ECO:0000256" key="4">
    <source>
        <dbReference type="ARBA" id="ARBA00022898"/>
    </source>
</evidence>
<dbReference type="STRING" id="1882918.BCY86_08615"/>
<dbReference type="Proteomes" id="UP000185544">
    <property type="component" value="Chromosome"/>
</dbReference>
<gene>
    <name evidence="6" type="ORF">BCY86_08615</name>
</gene>
<evidence type="ECO:0000259" key="5">
    <source>
        <dbReference type="Pfam" id="PF00155"/>
    </source>
</evidence>
<organism evidence="6 7">
    <name type="scientific">Pajaroellobacter abortibovis</name>
    <dbReference type="NCBI Taxonomy" id="1882918"/>
    <lineage>
        <taxon>Bacteria</taxon>
        <taxon>Pseudomonadati</taxon>
        <taxon>Myxococcota</taxon>
        <taxon>Polyangia</taxon>
        <taxon>Polyangiales</taxon>
        <taxon>Polyangiaceae</taxon>
    </lineage>
</organism>
<comment type="cofactor">
    <cofactor evidence="1">
        <name>pyridoxal 5'-phosphate</name>
        <dbReference type="ChEBI" id="CHEBI:597326"/>
    </cofactor>
</comment>
<evidence type="ECO:0000313" key="6">
    <source>
        <dbReference type="EMBL" id="APS00732.1"/>
    </source>
</evidence>
<evidence type="ECO:0000256" key="1">
    <source>
        <dbReference type="ARBA" id="ARBA00001933"/>
    </source>
</evidence>
<dbReference type="PANTHER" id="PTHR42885">
    <property type="entry name" value="HISTIDINOL-PHOSPHATE AMINOTRANSFERASE-RELATED"/>
    <property type="match status" value="1"/>
</dbReference>
<protein>
    <recommendedName>
        <fullName evidence="5">Aminotransferase class I/classII large domain-containing protein</fullName>
    </recommendedName>
</protein>